<keyword evidence="1" id="KW-0812">Transmembrane</keyword>
<sequence length="78" mass="7963">MPVIWLGAFLVIAGVLLLAKAAIDRGRLSGTANGSPGLRDGTLEPEHRGVRFLGLAGNWPGLALIAFGAALLLFGAAI</sequence>
<name>A0A1I4DW08_9HYPH</name>
<dbReference type="OrthoDB" id="8004797at2"/>
<gene>
    <name evidence="2" type="ORF">SAMN04488498_12071</name>
</gene>
<feature type="transmembrane region" description="Helical" evidence="1">
    <location>
        <begin position="59"/>
        <end position="77"/>
    </location>
</feature>
<dbReference type="Proteomes" id="UP000323300">
    <property type="component" value="Unassembled WGS sequence"/>
</dbReference>
<dbReference type="AlphaFoldDB" id="A0A1I4DW08"/>
<proteinExistence type="predicted"/>
<accession>A0A1I4DW08</accession>
<organism evidence="2 3">
    <name type="scientific">Neomesorhizobium albiziae</name>
    <dbReference type="NCBI Taxonomy" id="335020"/>
    <lineage>
        <taxon>Bacteria</taxon>
        <taxon>Pseudomonadati</taxon>
        <taxon>Pseudomonadota</taxon>
        <taxon>Alphaproteobacteria</taxon>
        <taxon>Hyphomicrobiales</taxon>
        <taxon>Phyllobacteriaceae</taxon>
        <taxon>Neomesorhizobium</taxon>
    </lineage>
</organism>
<keyword evidence="1" id="KW-0472">Membrane</keyword>
<evidence type="ECO:0000313" key="2">
    <source>
        <dbReference type="EMBL" id="SFK97782.1"/>
    </source>
</evidence>
<reference evidence="2 3" key="1">
    <citation type="submission" date="2016-10" db="EMBL/GenBank/DDBJ databases">
        <authorList>
            <person name="Varghese N."/>
            <person name="Submissions S."/>
        </authorList>
    </citation>
    <scope>NUCLEOTIDE SEQUENCE [LARGE SCALE GENOMIC DNA]</scope>
    <source>
        <strain evidence="2 3">DSM 21822</strain>
    </source>
</reference>
<evidence type="ECO:0000313" key="3">
    <source>
        <dbReference type="Proteomes" id="UP000323300"/>
    </source>
</evidence>
<evidence type="ECO:0000256" key="1">
    <source>
        <dbReference type="SAM" id="Phobius"/>
    </source>
</evidence>
<dbReference type="EMBL" id="FOSL01000020">
    <property type="protein sequence ID" value="SFK97782.1"/>
    <property type="molecule type" value="Genomic_DNA"/>
</dbReference>
<dbReference type="RefSeq" id="WP_149762799.1">
    <property type="nucleotide sequence ID" value="NZ_BSPE01000046.1"/>
</dbReference>
<protein>
    <submittedName>
        <fullName evidence="2">Uncharacterized protein</fullName>
    </submittedName>
</protein>
<keyword evidence="3" id="KW-1185">Reference proteome</keyword>
<keyword evidence="1" id="KW-1133">Transmembrane helix</keyword>